<dbReference type="RefSeq" id="WP_244675101.1">
    <property type="nucleotide sequence ID" value="NZ_CP095046.1"/>
</dbReference>
<dbReference type="InterPro" id="IPR002528">
    <property type="entry name" value="MATE_fam"/>
</dbReference>
<feature type="transmembrane region" description="Helical" evidence="2">
    <location>
        <begin position="246"/>
        <end position="267"/>
    </location>
</feature>
<dbReference type="EMBL" id="CP095046">
    <property type="protein sequence ID" value="UOQ71698.1"/>
    <property type="molecule type" value="Genomic_DNA"/>
</dbReference>
<evidence type="ECO:0000256" key="1">
    <source>
        <dbReference type="ARBA" id="ARBA00022448"/>
    </source>
</evidence>
<organism evidence="3 4">
    <name type="scientific">Hymenobacter cellulosilyticus</name>
    <dbReference type="NCBI Taxonomy" id="2932248"/>
    <lineage>
        <taxon>Bacteria</taxon>
        <taxon>Pseudomonadati</taxon>
        <taxon>Bacteroidota</taxon>
        <taxon>Cytophagia</taxon>
        <taxon>Cytophagales</taxon>
        <taxon>Hymenobacteraceae</taxon>
        <taxon>Hymenobacter</taxon>
    </lineage>
</organism>
<feature type="transmembrane region" description="Helical" evidence="2">
    <location>
        <begin position="273"/>
        <end position="296"/>
    </location>
</feature>
<dbReference type="InterPro" id="IPR050222">
    <property type="entry name" value="MATE_MdtK"/>
</dbReference>
<keyword evidence="2" id="KW-0472">Membrane</keyword>
<evidence type="ECO:0000313" key="3">
    <source>
        <dbReference type="EMBL" id="UOQ71698.1"/>
    </source>
</evidence>
<keyword evidence="4" id="KW-1185">Reference proteome</keyword>
<dbReference type="Proteomes" id="UP000831796">
    <property type="component" value="Chromosome"/>
</dbReference>
<proteinExistence type="predicted"/>
<accession>A0A8T9Q6R3</accession>
<dbReference type="PANTHER" id="PTHR43298:SF2">
    <property type="entry name" value="FMN_FAD EXPORTER YEEO-RELATED"/>
    <property type="match status" value="1"/>
</dbReference>
<sequence>MSLAQIRPHIIPTLLLAFPVVLSQLGHIAVGVCDSMMVGTTGKVPLAAVSLGISVSTVIMILGTGLTFAITPMVAAANGQRDVTALGRLLTSGVWLSTIAGLLLAGLGFGVAPLLKYLDQPAEVVALAAPWVRVLFISFLPLMIFQGFKQYAEGLGLTLQSMVLSLVANLVNALLCYMLIFGHFGAPKLGMMGAAWATLVARVLMAVFMGAYVLRAKRLAPYRAATHWLQPHGPTIRRLVGLGAPIGVQMMFEMGAFSFSAIMIGWLGATSLAAHQIAINIASVTYMAASGIGAAATIRVGNFRGLGDAQNARQAGFAAYLITFLFMSVMALLLILGRDLIPHLYNQPAEVVAQATTLLLIAALFQISDGMQVVGLGPCAVWKT</sequence>
<dbReference type="GO" id="GO:0042910">
    <property type="term" value="F:xenobiotic transmembrane transporter activity"/>
    <property type="evidence" value="ECO:0007669"/>
    <property type="project" value="InterPro"/>
</dbReference>
<gene>
    <name evidence="3" type="ORF">MUN79_24335</name>
</gene>
<feature type="transmembrane region" description="Helical" evidence="2">
    <location>
        <begin position="89"/>
        <end position="112"/>
    </location>
</feature>
<evidence type="ECO:0000256" key="2">
    <source>
        <dbReference type="SAM" id="Phobius"/>
    </source>
</evidence>
<keyword evidence="1" id="KW-0813">Transport</keyword>
<protein>
    <submittedName>
        <fullName evidence="3">MATE family efflux transporter</fullName>
    </submittedName>
</protein>
<dbReference type="GO" id="GO:0015297">
    <property type="term" value="F:antiporter activity"/>
    <property type="evidence" value="ECO:0007669"/>
    <property type="project" value="InterPro"/>
</dbReference>
<feature type="transmembrane region" description="Helical" evidence="2">
    <location>
        <begin position="124"/>
        <end position="145"/>
    </location>
</feature>
<feature type="transmembrane region" description="Helical" evidence="2">
    <location>
        <begin position="157"/>
        <end position="181"/>
    </location>
</feature>
<name>A0A8T9Q6R3_9BACT</name>
<evidence type="ECO:0000313" key="4">
    <source>
        <dbReference type="Proteomes" id="UP000831796"/>
    </source>
</evidence>
<keyword evidence="2" id="KW-0812">Transmembrane</keyword>
<keyword evidence="2" id="KW-1133">Transmembrane helix</keyword>
<dbReference type="GO" id="GO:0005886">
    <property type="term" value="C:plasma membrane"/>
    <property type="evidence" value="ECO:0007669"/>
    <property type="project" value="TreeGrafter"/>
</dbReference>
<dbReference type="CDD" id="cd13131">
    <property type="entry name" value="MATE_NorM_like"/>
    <property type="match status" value="1"/>
</dbReference>
<dbReference type="AlphaFoldDB" id="A0A8T9Q6R3"/>
<dbReference type="NCBIfam" id="TIGR00797">
    <property type="entry name" value="matE"/>
    <property type="match status" value="1"/>
</dbReference>
<dbReference type="Pfam" id="PF01554">
    <property type="entry name" value="MatE"/>
    <property type="match status" value="2"/>
</dbReference>
<feature type="transmembrane region" description="Helical" evidence="2">
    <location>
        <begin position="317"/>
        <end position="337"/>
    </location>
</feature>
<feature type="transmembrane region" description="Helical" evidence="2">
    <location>
        <begin position="47"/>
        <end position="77"/>
    </location>
</feature>
<dbReference type="PANTHER" id="PTHR43298">
    <property type="entry name" value="MULTIDRUG RESISTANCE PROTEIN NORM-RELATED"/>
    <property type="match status" value="1"/>
</dbReference>
<feature type="transmembrane region" description="Helical" evidence="2">
    <location>
        <begin position="193"/>
        <end position="214"/>
    </location>
</feature>
<reference evidence="3" key="1">
    <citation type="submission" date="2022-04" db="EMBL/GenBank/DDBJ databases">
        <title>Hymenobacter sp. isolated from the air.</title>
        <authorList>
            <person name="Won M."/>
            <person name="Lee C.-M."/>
            <person name="Woen H.-Y."/>
            <person name="Kwon S.-W."/>
        </authorList>
    </citation>
    <scope>NUCLEOTIDE SEQUENCE</scope>
    <source>
        <strain evidence="3">5116S-3</strain>
    </source>
</reference>
<dbReference type="KEGG" id="hcu:MUN79_24335"/>